<dbReference type="GO" id="GO:0004467">
    <property type="term" value="F:long-chain fatty acid-CoA ligase activity"/>
    <property type="evidence" value="ECO:0007669"/>
    <property type="project" value="TreeGrafter"/>
</dbReference>
<evidence type="ECO:0000256" key="3">
    <source>
        <dbReference type="SAM" id="MobiDB-lite"/>
    </source>
</evidence>
<gene>
    <name evidence="5" type="ORF">RRF57_005178</name>
</gene>
<proteinExistence type="predicted"/>
<comment type="caution">
    <text evidence="5">The sequence shown here is derived from an EMBL/GenBank/DDBJ whole genome shotgun (WGS) entry which is preliminary data.</text>
</comment>
<evidence type="ECO:0000256" key="1">
    <source>
        <dbReference type="ARBA" id="ARBA00022741"/>
    </source>
</evidence>
<dbReference type="PROSITE" id="PS00455">
    <property type="entry name" value="AMP_BINDING"/>
    <property type="match status" value="1"/>
</dbReference>
<dbReference type="GO" id="GO:0005524">
    <property type="term" value="F:ATP binding"/>
    <property type="evidence" value="ECO:0007669"/>
    <property type="project" value="UniProtKB-KW"/>
</dbReference>
<dbReference type="InterPro" id="IPR000873">
    <property type="entry name" value="AMP-dep_synth/lig_dom"/>
</dbReference>
<reference evidence="5 6" key="1">
    <citation type="submission" date="2023-10" db="EMBL/GenBank/DDBJ databases">
        <title>Draft genome sequence of Xylaria bambusicola isolate GMP-LS, the root and basal stem rot pathogen of sugarcane in Indonesia.</title>
        <authorList>
            <person name="Selvaraj P."/>
            <person name="Muralishankar V."/>
            <person name="Muruganantham S."/>
            <person name="Sp S."/>
            <person name="Haryani S."/>
            <person name="Lau K.J.X."/>
            <person name="Naqvi N.I."/>
        </authorList>
    </citation>
    <scope>NUCLEOTIDE SEQUENCE [LARGE SCALE GENOMIC DNA]</scope>
    <source>
        <strain evidence="5">GMP-LS</strain>
    </source>
</reference>
<dbReference type="Proteomes" id="UP001305414">
    <property type="component" value="Unassembled WGS sequence"/>
</dbReference>
<dbReference type="PANTHER" id="PTHR43272:SF33">
    <property type="entry name" value="AMP-BINDING DOMAIN-CONTAINING PROTEIN-RELATED"/>
    <property type="match status" value="1"/>
</dbReference>
<dbReference type="EMBL" id="JAWHQM010000011">
    <property type="protein sequence ID" value="KAK5629463.1"/>
    <property type="molecule type" value="Genomic_DNA"/>
</dbReference>
<dbReference type="InterPro" id="IPR042099">
    <property type="entry name" value="ANL_N_sf"/>
</dbReference>
<dbReference type="AlphaFoldDB" id="A0AAN7ULI8"/>
<dbReference type="InterPro" id="IPR020845">
    <property type="entry name" value="AMP-binding_CS"/>
</dbReference>
<evidence type="ECO:0000259" key="4">
    <source>
        <dbReference type="Pfam" id="PF00501"/>
    </source>
</evidence>
<dbReference type="SUPFAM" id="SSF56801">
    <property type="entry name" value="Acetyl-CoA synthetase-like"/>
    <property type="match status" value="1"/>
</dbReference>
<accession>A0AAN7ULI8</accession>
<dbReference type="GO" id="GO:0016020">
    <property type="term" value="C:membrane"/>
    <property type="evidence" value="ECO:0007669"/>
    <property type="project" value="TreeGrafter"/>
</dbReference>
<feature type="domain" description="AMP-dependent synthetase/ligase" evidence="4">
    <location>
        <begin position="220"/>
        <end position="639"/>
    </location>
</feature>
<name>A0AAN7ULI8_9PEZI</name>
<evidence type="ECO:0000256" key="2">
    <source>
        <dbReference type="ARBA" id="ARBA00022840"/>
    </source>
</evidence>
<evidence type="ECO:0000313" key="6">
    <source>
        <dbReference type="Proteomes" id="UP001305414"/>
    </source>
</evidence>
<dbReference type="Pfam" id="PF00501">
    <property type="entry name" value="AMP-binding"/>
    <property type="match status" value="1"/>
</dbReference>
<keyword evidence="6" id="KW-1185">Reference proteome</keyword>
<keyword evidence="2" id="KW-0067">ATP-binding</keyword>
<feature type="compositionally biased region" description="Basic and acidic residues" evidence="3">
    <location>
        <begin position="1"/>
        <end position="21"/>
    </location>
</feature>
<evidence type="ECO:0000313" key="5">
    <source>
        <dbReference type="EMBL" id="KAK5629463.1"/>
    </source>
</evidence>
<keyword evidence="1" id="KW-0547">Nucleotide-binding</keyword>
<sequence>MLHEDDCRHRAIKTDAPREAEVTMASTAREASQSSPSISGISLGFSSLAQRFRWASWSLLPSLVLEGSPLDPIANELRVKPPLIFLPLEDHPVHRGAVFAFLTYLGIWILPICKGNQHLLRAAETSCLTSNPNSITAKIQEIATPPPPGSPYAVPIPGTEREGRTPIYRHWKFQDKPLLETFDPETRTFYDLFDYTLKHFPNNRCLGSRPWNPTTKSWEPKYVWKTYAEVAARAKNFGSGVFELHRRIGIPPGNHGVGLWSQNRAEWQIADIGFITQSMYSVSLYETLGPDTSEFIIKHAGLSCVVASLPHVPLLLALTPRIPQLKLIICMDPLDAGEPAGLSKRSILNAIAEQNGVQVWSMDDVEALGATAAHPPRPPRPEDIITINYTSGTTGDPKGVVLTHANCVAGISSARSAGNYSQRDTNISYLPLAHIFGRLIDQTALGEGASIGYFHGDMLELVDDLKILKPTGFPSVPRLFNRFNIGIRAQTVEADGVRGALSRRVIDTKMANMKLPPGQAYNTHFLYDRIWTPKVRAAVGMDRCRSMISGSAQLDPEVQKFLRAAFGNTFASGYGLTESYASTACQANNDFTTGNNGPPLPSTEVCLESQPELDYLVTDKPRPRGELLLRGTSMFREYYKNPEETAKALDADGWFHTGDIAEFDELGRIRIIDRKKNVLKLSQGEYISPERIENVYMGSSNLIAMAYVHGEGTQSSLVAVFGVDPVNFAPFASKITKQTIAPEDIAAVKTAAKDPRVVKAVLKHLDDIGKKHKFNGYERVRNCVLDVEPFSIENELLTPTLKLKRPQTARKFRAEIDRMYTEINEEASKIKPKL</sequence>
<feature type="region of interest" description="Disordered" evidence="3">
    <location>
        <begin position="1"/>
        <end position="35"/>
    </location>
</feature>
<dbReference type="GO" id="GO:0005783">
    <property type="term" value="C:endoplasmic reticulum"/>
    <property type="evidence" value="ECO:0007669"/>
    <property type="project" value="TreeGrafter"/>
</dbReference>
<organism evidence="5 6">
    <name type="scientific">Xylaria bambusicola</name>
    <dbReference type="NCBI Taxonomy" id="326684"/>
    <lineage>
        <taxon>Eukaryota</taxon>
        <taxon>Fungi</taxon>
        <taxon>Dikarya</taxon>
        <taxon>Ascomycota</taxon>
        <taxon>Pezizomycotina</taxon>
        <taxon>Sordariomycetes</taxon>
        <taxon>Xylariomycetidae</taxon>
        <taxon>Xylariales</taxon>
        <taxon>Xylariaceae</taxon>
        <taxon>Xylaria</taxon>
    </lineage>
</organism>
<dbReference type="Gene3D" id="3.40.50.12780">
    <property type="entry name" value="N-terminal domain of ligase-like"/>
    <property type="match status" value="1"/>
</dbReference>
<protein>
    <recommendedName>
        <fullName evidence="4">AMP-dependent synthetase/ligase domain-containing protein</fullName>
    </recommendedName>
</protein>
<dbReference type="PANTHER" id="PTHR43272">
    <property type="entry name" value="LONG-CHAIN-FATTY-ACID--COA LIGASE"/>
    <property type="match status" value="1"/>
</dbReference>